<gene>
    <name evidence="5" type="ORF">NC799_18135</name>
</gene>
<sequence length="476" mass="54215">MKREQILKACQEDPESIVALIAHLEENVQRLEARVKTLEDQLNKNSRNSSKPPSSDGFKKPNPKSLREKGKRSVGGQKGHPGHTLSMTDKPDHVVVHQLNTCTCGQGLMDSPVIRSERRQVWDIPPLKMEVTEHQAEIKCCSACGSVNKASFPEEVTAPVQYGARVKSMTIYLNQYQLLPYDRIQELFHDMFGHGLGQATCVSANHHLYNQLETIEADIIERIEENDVVHFDETSMRVKGKNHWLHVASTDQYTHYTVHEKRGRIGMDEASILPTFSGTAVHDAWKPYWGYSCHHALCNAHHLRELTFVYEQGNQKWAKEMIDLILEIKQSVDNKRGTTETLDADEIAVFSRRYDQIIKVGLVEEAGLNPPEQVTPKKRGRVKQSKAKNLLDRLQTHRLEVLSFMCDFRIPFDNNKAERDVRMTKVQQKISGTFRSEQGAKTFCRIRGFISTIKKHSLSVMKGIEAALEGKPFLPL</sequence>
<feature type="domain" description="DUF6444" evidence="4">
    <location>
        <begin position="18"/>
        <end position="84"/>
    </location>
</feature>
<feature type="domain" description="Transposase IS66 zinc-finger binding" evidence="3">
    <location>
        <begin position="101"/>
        <end position="145"/>
    </location>
</feature>
<dbReference type="AlphaFoldDB" id="A0A9X4AG68"/>
<dbReference type="NCBIfam" id="NF033517">
    <property type="entry name" value="transpos_IS66"/>
    <property type="match status" value="1"/>
</dbReference>
<dbReference type="InterPro" id="IPR052344">
    <property type="entry name" value="Transposase-related"/>
</dbReference>
<feature type="domain" description="Transposase IS66 central" evidence="2">
    <location>
        <begin position="161"/>
        <end position="441"/>
    </location>
</feature>
<evidence type="ECO:0000313" key="5">
    <source>
        <dbReference type="EMBL" id="MDC3418747.1"/>
    </source>
</evidence>
<proteinExistence type="predicted"/>
<feature type="compositionally biased region" description="Low complexity" evidence="1">
    <location>
        <begin position="43"/>
        <end position="55"/>
    </location>
</feature>
<dbReference type="InterPro" id="IPR045618">
    <property type="entry name" value="DUF6444"/>
</dbReference>
<evidence type="ECO:0000313" key="6">
    <source>
        <dbReference type="Proteomes" id="UP001145069"/>
    </source>
</evidence>
<protein>
    <submittedName>
        <fullName evidence="5">IS66 family transposase</fullName>
    </submittedName>
</protein>
<dbReference type="Pfam" id="PF03050">
    <property type="entry name" value="DDE_Tnp_IS66"/>
    <property type="match status" value="1"/>
</dbReference>
<dbReference type="InterPro" id="IPR024474">
    <property type="entry name" value="Znf_dom_IS66"/>
</dbReference>
<dbReference type="Pfam" id="PF20042">
    <property type="entry name" value="DUF6444"/>
    <property type="match status" value="1"/>
</dbReference>
<dbReference type="PANTHER" id="PTHR33678">
    <property type="entry name" value="BLL1576 PROTEIN"/>
    <property type="match status" value="1"/>
</dbReference>
<comment type="caution">
    <text evidence="5">The sequence shown here is derived from an EMBL/GenBank/DDBJ whole genome shotgun (WGS) entry which is preliminary data.</text>
</comment>
<name>A0A9X4AG68_9BACI</name>
<dbReference type="EMBL" id="JAMQKC010000053">
    <property type="protein sequence ID" value="MDC3418747.1"/>
    <property type="molecule type" value="Genomic_DNA"/>
</dbReference>
<dbReference type="Pfam" id="PF13005">
    <property type="entry name" value="zf-IS66"/>
    <property type="match status" value="1"/>
</dbReference>
<reference evidence="5" key="1">
    <citation type="submission" date="2022-06" db="EMBL/GenBank/DDBJ databases">
        <title>Aquibacillus sp. a new bacterium isolated from soil saline samples.</title>
        <authorList>
            <person name="Galisteo C."/>
            <person name="De La Haba R."/>
            <person name="Sanchez-Porro C."/>
            <person name="Ventosa A."/>
        </authorList>
    </citation>
    <scope>NUCLEOTIDE SEQUENCE</scope>
    <source>
        <strain evidence="5">3ASR75-54</strain>
    </source>
</reference>
<dbReference type="PANTHER" id="PTHR33678:SF1">
    <property type="entry name" value="BLL1576 PROTEIN"/>
    <property type="match status" value="1"/>
</dbReference>
<evidence type="ECO:0000256" key="1">
    <source>
        <dbReference type="SAM" id="MobiDB-lite"/>
    </source>
</evidence>
<dbReference type="Proteomes" id="UP001145069">
    <property type="component" value="Unassembled WGS sequence"/>
</dbReference>
<evidence type="ECO:0000259" key="2">
    <source>
        <dbReference type="Pfam" id="PF03050"/>
    </source>
</evidence>
<dbReference type="InterPro" id="IPR004291">
    <property type="entry name" value="Transposase_IS66_central"/>
</dbReference>
<dbReference type="RefSeq" id="WP_272447846.1">
    <property type="nucleotide sequence ID" value="NZ_JAMQKC010000053.1"/>
</dbReference>
<organism evidence="5 6">
    <name type="scientific">Aquibacillus salsiterrae</name>
    <dbReference type="NCBI Taxonomy" id="2950439"/>
    <lineage>
        <taxon>Bacteria</taxon>
        <taxon>Bacillati</taxon>
        <taxon>Bacillota</taxon>
        <taxon>Bacilli</taxon>
        <taxon>Bacillales</taxon>
        <taxon>Bacillaceae</taxon>
        <taxon>Aquibacillus</taxon>
    </lineage>
</organism>
<evidence type="ECO:0000259" key="4">
    <source>
        <dbReference type="Pfam" id="PF20042"/>
    </source>
</evidence>
<accession>A0A9X4AG68</accession>
<evidence type="ECO:0000259" key="3">
    <source>
        <dbReference type="Pfam" id="PF13005"/>
    </source>
</evidence>
<feature type="region of interest" description="Disordered" evidence="1">
    <location>
        <begin position="39"/>
        <end position="90"/>
    </location>
</feature>
<keyword evidence="6" id="KW-1185">Reference proteome</keyword>